<dbReference type="GO" id="GO:0050852">
    <property type="term" value="P:T cell receptor signaling pathway"/>
    <property type="evidence" value="ECO:0007669"/>
    <property type="project" value="TreeGrafter"/>
</dbReference>
<dbReference type="InterPro" id="IPR025946">
    <property type="entry name" value="CABIT_dom"/>
</dbReference>
<dbReference type="PANTHER" id="PTHR15215">
    <property type="entry name" value="CABIT DOMAIN-CONTAINING PROTEIN"/>
    <property type="match status" value="1"/>
</dbReference>
<accession>A0A671WRQ6</accession>
<reference evidence="3" key="3">
    <citation type="submission" date="2025-09" db="UniProtKB">
        <authorList>
            <consortium name="Ensembl"/>
        </authorList>
    </citation>
    <scope>IDENTIFICATION</scope>
</reference>
<evidence type="ECO:0000313" key="4">
    <source>
        <dbReference type="Proteomes" id="UP000472265"/>
    </source>
</evidence>
<keyword evidence="4" id="KW-1185">Reference proteome</keyword>
<name>A0A671WRQ6_SPAAU</name>
<sequence>MERFAGLSEQFIASLDDTCLPKILQVCSGVYFQGSVYEISGSEVSFSTGDLIKVIGLELQEQSELSLSRLFKVVPDEMPFSTVEEMMSMRPVGLETCLPFTFTSRSKMTLDNVTLGAGRALTVLSIEQREGEEDLVRCHVQGQQEVSAEVLIPLSTRGDFIECESKECFTLKEIMSSPGLRSRKFRFENTNKCQRPLVLSPIHQVNAIMNCEQNPLLKCYCKRILSYLHLTFKMVILLTY</sequence>
<dbReference type="PANTHER" id="PTHR15215:SF2">
    <property type="entry name" value="PROTEIN THEMIS2"/>
    <property type="match status" value="1"/>
</dbReference>
<dbReference type="InterPro" id="IPR039671">
    <property type="entry name" value="THEMIS"/>
</dbReference>
<proteinExistence type="inferred from homology"/>
<gene>
    <name evidence="3" type="primary">THEMIS2</name>
</gene>
<evidence type="ECO:0000259" key="2">
    <source>
        <dbReference type="Pfam" id="PF12736"/>
    </source>
</evidence>
<dbReference type="GeneTree" id="ENSGT00530000063770"/>
<dbReference type="GO" id="GO:0005634">
    <property type="term" value="C:nucleus"/>
    <property type="evidence" value="ECO:0007669"/>
    <property type="project" value="TreeGrafter"/>
</dbReference>
<dbReference type="Ensembl" id="ENSSAUT00010043913.1">
    <property type="protein sequence ID" value="ENSSAUP00010041708.1"/>
    <property type="gene ID" value="ENSSAUG00010017559.1"/>
</dbReference>
<dbReference type="Pfam" id="PF12736">
    <property type="entry name" value="CABIT"/>
    <property type="match status" value="2"/>
</dbReference>
<dbReference type="AlphaFoldDB" id="A0A671WRQ6"/>
<comment type="similarity">
    <text evidence="1">Belongs to the themis family.</text>
</comment>
<feature type="domain" description="CABIT" evidence="2">
    <location>
        <begin position="70"/>
        <end position="212"/>
    </location>
</feature>
<reference evidence="3" key="2">
    <citation type="submission" date="2025-08" db="UniProtKB">
        <authorList>
            <consortium name="Ensembl"/>
        </authorList>
    </citation>
    <scope>IDENTIFICATION</scope>
</reference>
<evidence type="ECO:0000256" key="1">
    <source>
        <dbReference type="ARBA" id="ARBA00006414"/>
    </source>
</evidence>
<reference evidence="3" key="1">
    <citation type="submission" date="2021-04" db="EMBL/GenBank/DDBJ databases">
        <authorList>
            <consortium name="Wellcome Sanger Institute Data Sharing"/>
        </authorList>
    </citation>
    <scope>NUCLEOTIDE SEQUENCE [LARGE SCALE GENOMIC DNA]</scope>
</reference>
<organism evidence="3 4">
    <name type="scientific">Sparus aurata</name>
    <name type="common">Gilthead sea bream</name>
    <dbReference type="NCBI Taxonomy" id="8175"/>
    <lineage>
        <taxon>Eukaryota</taxon>
        <taxon>Metazoa</taxon>
        <taxon>Chordata</taxon>
        <taxon>Craniata</taxon>
        <taxon>Vertebrata</taxon>
        <taxon>Euteleostomi</taxon>
        <taxon>Actinopterygii</taxon>
        <taxon>Neopterygii</taxon>
        <taxon>Teleostei</taxon>
        <taxon>Neoteleostei</taxon>
        <taxon>Acanthomorphata</taxon>
        <taxon>Eupercaria</taxon>
        <taxon>Spariformes</taxon>
        <taxon>Sparidae</taxon>
        <taxon>Sparus</taxon>
    </lineage>
</organism>
<feature type="domain" description="CABIT" evidence="2">
    <location>
        <begin position="20"/>
        <end position="59"/>
    </location>
</feature>
<dbReference type="Proteomes" id="UP000472265">
    <property type="component" value="Chromosome 17"/>
</dbReference>
<protein>
    <submittedName>
        <fullName evidence="3">Thymocyte selection associated family member 2</fullName>
    </submittedName>
</protein>
<dbReference type="GO" id="GO:0005737">
    <property type="term" value="C:cytoplasm"/>
    <property type="evidence" value="ECO:0007669"/>
    <property type="project" value="TreeGrafter"/>
</dbReference>
<evidence type="ECO:0000313" key="3">
    <source>
        <dbReference type="Ensembl" id="ENSSAUP00010041708.1"/>
    </source>
</evidence>